<dbReference type="EMBL" id="LT671824">
    <property type="protein sequence ID" value="SHO78306.1"/>
    <property type="molecule type" value="Genomic_DNA"/>
</dbReference>
<dbReference type="InterPro" id="IPR044189">
    <property type="entry name" value="XPO4/7-like"/>
</dbReference>
<dbReference type="OrthoDB" id="5548448at2759"/>
<evidence type="ECO:0000256" key="3">
    <source>
        <dbReference type="ARBA" id="ARBA00009466"/>
    </source>
</evidence>
<evidence type="ECO:0000256" key="7">
    <source>
        <dbReference type="ARBA" id="ARBA00023242"/>
    </source>
</evidence>
<keyword evidence="9" id="KW-1185">Reference proteome</keyword>
<comment type="subcellular location">
    <subcellularLocation>
        <location evidence="2">Cytoplasm</location>
    </subcellularLocation>
    <subcellularLocation>
        <location evidence="1">Nucleus</location>
    </subcellularLocation>
</comment>
<dbReference type="HOGENOM" id="CLU_264369_0_0_1"/>
<evidence type="ECO:0000256" key="1">
    <source>
        <dbReference type="ARBA" id="ARBA00004123"/>
    </source>
</evidence>
<reference evidence="9" key="1">
    <citation type="journal article" date="2017" name="Nucleic Acids Res.">
        <title>Proteogenomics produces comprehensive and highly accurate protein-coding gene annotation in a complete genome assembly of Malassezia sympodialis.</title>
        <authorList>
            <person name="Zhu Y."/>
            <person name="Engstroem P.G."/>
            <person name="Tellgren-Roth C."/>
            <person name="Baudo C.D."/>
            <person name="Kennell J.C."/>
            <person name="Sun S."/>
            <person name="Billmyre R.B."/>
            <person name="Schroeder M.S."/>
            <person name="Andersson A."/>
            <person name="Holm T."/>
            <person name="Sigurgeirsson B."/>
            <person name="Wu G."/>
            <person name="Sankaranarayanan S.R."/>
            <person name="Siddharthan R."/>
            <person name="Sanyal K."/>
            <person name="Lundeberg J."/>
            <person name="Nystedt B."/>
            <person name="Boekhout T."/>
            <person name="Dawson T.L. Jr."/>
            <person name="Heitman J."/>
            <person name="Scheynius A."/>
            <person name="Lehtioe J."/>
        </authorList>
    </citation>
    <scope>NUCLEOTIDE SEQUENCE [LARGE SCALE GENOMIC DNA]</scope>
    <source>
        <strain evidence="9">ATCC 42132</strain>
    </source>
</reference>
<dbReference type="KEGG" id="msym:MSY001_2297"/>
<dbReference type="GO" id="GO:0005049">
    <property type="term" value="F:nuclear export signal receptor activity"/>
    <property type="evidence" value="ECO:0007669"/>
    <property type="project" value="InterPro"/>
</dbReference>
<gene>
    <name evidence="8" type="ORF">MSYG_2648</name>
</gene>
<evidence type="ECO:0000313" key="9">
    <source>
        <dbReference type="Proteomes" id="UP000186303"/>
    </source>
</evidence>
<dbReference type="VEuPathDB" id="FungiDB:MSYG_2648"/>
<dbReference type="GO" id="GO:0006611">
    <property type="term" value="P:protein export from nucleus"/>
    <property type="evidence" value="ECO:0007669"/>
    <property type="project" value="TreeGrafter"/>
</dbReference>
<keyword evidence="4" id="KW-0813">Transport</keyword>
<dbReference type="PANTHER" id="PTHR12596:SF1">
    <property type="entry name" value="EXPORTIN-4"/>
    <property type="match status" value="1"/>
</dbReference>
<organism evidence="8 9">
    <name type="scientific">Malassezia sympodialis (strain ATCC 42132)</name>
    <name type="common">Atopic eczema-associated yeast</name>
    <dbReference type="NCBI Taxonomy" id="1230383"/>
    <lineage>
        <taxon>Eukaryota</taxon>
        <taxon>Fungi</taxon>
        <taxon>Dikarya</taxon>
        <taxon>Basidiomycota</taxon>
        <taxon>Ustilaginomycotina</taxon>
        <taxon>Malasseziomycetes</taxon>
        <taxon>Malasseziales</taxon>
        <taxon>Malasseziaceae</taxon>
        <taxon>Malassezia</taxon>
    </lineage>
</organism>
<keyword evidence="6" id="KW-0653">Protein transport</keyword>
<comment type="similarity">
    <text evidence="3">Belongs to the exportin family.</text>
</comment>
<keyword evidence="5" id="KW-0963">Cytoplasm</keyword>
<dbReference type="Proteomes" id="UP000186303">
    <property type="component" value="Chromosome 4"/>
</dbReference>
<accession>M5EAF3</accession>
<dbReference type="STRING" id="1230383.M5EAF3"/>
<dbReference type="AlphaFoldDB" id="M5EAF3"/>
<evidence type="ECO:0000256" key="6">
    <source>
        <dbReference type="ARBA" id="ARBA00022927"/>
    </source>
</evidence>
<evidence type="ECO:0000256" key="2">
    <source>
        <dbReference type="ARBA" id="ARBA00004496"/>
    </source>
</evidence>
<evidence type="ECO:0000256" key="5">
    <source>
        <dbReference type="ARBA" id="ARBA00022490"/>
    </source>
</evidence>
<protein>
    <submittedName>
        <fullName evidence="8">Uncharacterized protein</fullName>
    </submittedName>
</protein>
<dbReference type="InterPro" id="IPR016024">
    <property type="entry name" value="ARM-type_fold"/>
</dbReference>
<dbReference type="RefSeq" id="XP_018740831.1">
    <property type="nucleotide sequence ID" value="XM_018884141.1"/>
</dbReference>
<proteinExistence type="inferred from homology"/>
<keyword evidence="7" id="KW-0539">Nucleus</keyword>
<dbReference type="GO" id="GO:0005643">
    <property type="term" value="C:nuclear pore"/>
    <property type="evidence" value="ECO:0007669"/>
    <property type="project" value="TreeGrafter"/>
</dbReference>
<name>M5EAF3_MALS4</name>
<dbReference type="SUPFAM" id="SSF48371">
    <property type="entry name" value="ARM repeat"/>
    <property type="match status" value="1"/>
</dbReference>
<evidence type="ECO:0000256" key="4">
    <source>
        <dbReference type="ARBA" id="ARBA00022448"/>
    </source>
</evidence>
<dbReference type="GO" id="GO:0005737">
    <property type="term" value="C:cytoplasm"/>
    <property type="evidence" value="ECO:0007669"/>
    <property type="project" value="UniProtKB-SubCell"/>
</dbReference>
<dbReference type="OMA" id="WEQIHWL"/>
<evidence type="ECO:0000313" key="8">
    <source>
        <dbReference type="EMBL" id="SHO78306.1"/>
    </source>
</evidence>
<dbReference type="PANTHER" id="PTHR12596">
    <property type="entry name" value="EXPORTIN 4,7-RELATED"/>
    <property type="match status" value="1"/>
</dbReference>
<sequence length="1189" mass="126203">MATAAASLVQRDARLDQVLQGVQDACAKLGASQQKDIDQATSMLLSLADSPHVIDDTCFILAHSQDEAVQFHTLGAILQAMPLLSVEDGARQVRSLVDMREWLLHVAVVRARAWLSGHTWPAYVRSRHLRVIVMLSQRAGGQHARADPSPLLSLGQHMADLLNADEACMVVGLGLASVLAEDRPTDTSEAGSRLGLTCDEHMWCHALMEAKIWPLLLQPLWHALHQTTDHVRQAAGSQISSGLFYLWALAAQAISAVLAWRSVPVPSVAKDAELTSRTAEQLWEALQQNSAGETPASTRRVSRALSPILCHADVPLFLGDVARLATSMAREVPAHAFSAQQVAQAMHEAFLHVATYELHTGDPSTSTWTAQRAALLHEMHMQMEALAPRLTHADEEHVAALQHMTHAYTSLLDGASGRVLLEQAVAPETLLEALARVTATCFHVAFELVPLSDDAEIGAASEAALEEALGLWRRLLIALHGTDASAVLEYVSTHVVTPYQQGRLKAAALVAERDVDEHGDEQERDVDLYDEQLTVYAALARTCLDTALSSLAAAAPPAPTAATAPAIWEQWHWLALLGGHVLADAPCGEEVMVPEAVQSASPATHTALHGLIHTFLALVQALAPHGPETPTPASPQTMASALWFTARWIPTYLMRQAGNDVGNTLEEHVLDELAPCMATISRTWRSEADVLSALALVWDALAHSSSAMRVWLGKPAVHALVQDTLGRLEELPEAAQGPLVRALVRCIDAARDGPVVRAAQVRDEYFPMVVQSAQARLEAAQHAPPATVAAALGLWQALAEASDPQTSGPVHVHLFSQLPAIVGLVQAQAQHADVLMAALRAVRAMVRALPELEALAELLPRACAGVRGLLDAVYPTLASVPPTQGPDATGEELLSHYLALLHEWVQAGGTVPAEAASVSLSPSAMGLAALAHVLPMLNLEVLSVASVRESLCDTVHALLIVAREPLLAAATGAAPLLPPPFATDDLRANVIVPKGIELSPLQAVLRAAVFVMASADSLTEAAASAVAQGLGFLAEALATLAPTAASSTVQTSIDAVVCDLLQSLLLRPLHMSMLTPTLLAIRKISLGRVQATALGGSETFLSFLAQHCAAVALPPMSPSEEARVRAAYMPAAEHILQQVLASVPPPPPSSASPALAARAALKGEMTAAVGFNRLVRPFVLQARGTLVVR</sequence>